<dbReference type="EC" id="2.7.1.150" evidence="1"/>
<reference evidence="14 15" key="1">
    <citation type="submission" date="2019-07" db="EMBL/GenBank/DDBJ databases">
        <title>Genomics analysis of Aphanomyces spp. identifies a new class of oomycete effector associated with host adaptation.</title>
        <authorList>
            <person name="Gaulin E."/>
        </authorList>
    </citation>
    <scope>NUCLEOTIDE SEQUENCE [LARGE SCALE GENOMIC DNA]</scope>
    <source>
        <strain evidence="14 15">ATCC 201684</strain>
    </source>
</reference>
<protein>
    <recommendedName>
        <fullName evidence="1">1-phosphatidylinositol-3-phosphate 5-kinase</fullName>
        <ecNumber evidence="1">2.7.1.150</ecNumber>
    </recommendedName>
</protein>
<comment type="caution">
    <text evidence="14">The sequence shown here is derived from an EMBL/GenBank/DDBJ whole genome shotgun (WGS) entry which is preliminary data.</text>
</comment>
<dbReference type="Gene3D" id="3.30.810.10">
    <property type="entry name" value="2-Layer Sandwich"/>
    <property type="match status" value="1"/>
</dbReference>
<feature type="region of interest" description="Disordered" evidence="11">
    <location>
        <begin position="90"/>
        <end position="117"/>
    </location>
</feature>
<evidence type="ECO:0000256" key="8">
    <source>
        <dbReference type="ARBA" id="ARBA00022840"/>
    </source>
</evidence>
<dbReference type="InterPro" id="IPR027484">
    <property type="entry name" value="PInositol-4-P-5-kinase_N"/>
</dbReference>
<gene>
    <name evidence="14" type="ORF">Ae201684_011095</name>
</gene>
<feature type="compositionally biased region" description="Pro residues" evidence="11">
    <location>
        <begin position="1073"/>
        <end position="1087"/>
    </location>
</feature>
<dbReference type="InterPro" id="IPR027483">
    <property type="entry name" value="PInositol-4-P-4/5-kinase_C_sf"/>
</dbReference>
<feature type="compositionally biased region" description="Pro residues" evidence="11">
    <location>
        <begin position="40"/>
        <end position="49"/>
    </location>
</feature>
<evidence type="ECO:0000256" key="5">
    <source>
        <dbReference type="ARBA" id="ARBA00022771"/>
    </source>
</evidence>
<dbReference type="SUPFAM" id="SSF52029">
    <property type="entry name" value="GroEL apical domain-like"/>
    <property type="match status" value="1"/>
</dbReference>
<evidence type="ECO:0000256" key="11">
    <source>
        <dbReference type="SAM" id="MobiDB-lite"/>
    </source>
</evidence>
<dbReference type="FunFam" id="3.50.7.10:FF:000007">
    <property type="entry name" value="1-phosphatidylinositol 3-phosphate 5-kinase isoform X1"/>
    <property type="match status" value="1"/>
</dbReference>
<dbReference type="GO" id="GO:0046488">
    <property type="term" value="P:phosphatidylinositol metabolic process"/>
    <property type="evidence" value="ECO:0007669"/>
    <property type="project" value="UniProtKB-UniRule"/>
</dbReference>
<evidence type="ECO:0000256" key="6">
    <source>
        <dbReference type="ARBA" id="ARBA00022777"/>
    </source>
</evidence>
<name>A0A6G0WWD8_9STRA</name>
<dbReference type="Pfam" id="PF00118">
    <property type="entry name" value="Cpn60_TCP1"/>
    <property type="match status" value="1"/>
</dbReference>
<dbReference type="SUPFAM" id="SSF57903">
    <property type="entry name" value="FYVE/PHD zinc finger"/>
    <property type="match status" value="1"/>
</dbReference>
<dbReference type="CDD" id="cd17300">
    <property type="entry name" value="PIPKc_PIKfyve"/>
    <property type="match status" value="1"/>
</dbReference>
<dbReference type="SMART" id="SM00064">
    <property type="entry name" value="FYVE"/>
    <property type="match status" value="1"/>
</dbReference>
<feature type="compositionally biased region" description="Basic and acidic residues" evidence="11">
    <location>
        <begin position="706"/>
        <end position="724"/>
    </location>
</feature>
<dbReference type="InterPro" id="IPR044769">
    <property type="entry name" value="PIKfyve_PIPKc"/>
</dbReference>
<evidence type="ECO:0000259" key="12">
    <source>
        <dbReference type="PROSITE" id="PS50178"/>
    </source>
</evidence>
<dbReference type="SMART" id="SM00330">
    <property type="entry name" value="PIPKc"/>
    <property type="match status" value="1"/>
</dbReference>
<dbReference type="Gene3D" id="3.50.7.10">
    <property type="entry name" value="GroEL"/>
    <property type="match status" value="1"/>
</dbReference>
<organism evidence="14 15">
    <name type="scientific">Aphanomyces euteiches</name>
    <dbReference type="NCBI Taxonomy" id="100861"/>
    <lineage>
        <taxon>Eukaryota</taxon>
        <taxon>Sar</taxon>
        <taxon>Stramenopiles</taxon>
        <taxon>Oomycota</taxon>
        <taxon>Saprolegniomycetes</taxon>
        <taxon>Saprolegniales</taxon>
        <taxon>Verrucalvaceae</taxon>
        <taxon>Aphanomyces</taxon>
    </lineage>
</organism>
<evidence type="ECO:0000256" key="2">
    <source>
        <dbReference type="ARBA" id="ARBA00022679"/>
    </source>
</evidence>
<dbReference type="GO" id="GO:0000285">
    <property type="term" value="F:1-phosphatidylinositol-3-phosphate 5-kinase activity"/>
    <property type="evidence" value="ECO:0007669"/>
    <property type="project" value="UniProtKB-EC"/>
</dbReference>
<dbReference type="InterPro" id="IPR000306">
    <property type="entry name" value="Znf_FYVE"/>
</dbReference>
<evidence type="ECO:0000259" key="13">
    <source>
        <dbReference type="PROSITE" id="PS51455"/>
    </source>
</evidence>
<dbReference type="InterPro" id="IPR002423">
    <property type="entry name" value="Cpn60/GroEL/TCP-1"/>
</dbReference>
<evidence type="ECO:0000313" key="15">
    <source>
        <dbReference type="Proteomes" id="UP000481153"/>
    </source>
</evidence>
<feature type="region of interest" description="Disordered" evidence="11">
    <location>
        <begin position="794"/>
        <end position="829"/>
    </location>
</feature>
<evidence type="ECO:0000256" key="1">
    <source>
        <dbReference type="ARBA" id="ARBA00012009"/>
    </source>
</evidence>
<evidence type="ECO:0000256" key="9">
    <source>
        <dbReference type="PROSITE-ProRule" id="PRU00091"/>
    </source>
</evidence>
<dbReference type="PROSITE" id="PS50178">
    <property type="entry name" value="ZF_FYVE"/>
    <property type="match status" value="1"/>
</dbReference>
<dbReference type="InterPro" id="IPR013083">
    <property type="entry name" value="Znf_RING/FYVE/PHD"/>
</dbReference>
<keyword evidence="4 10" id="KW-0547">Nucleotide-binding</keyword>
<dbReference type="InterPro" id="IPR017455">
    <property type="entry name" value="Znf_FYVE-rel"/>
</dbReference>
<dbReference type="VEuPathDB" id="FungiDB:AeMF1_001030"/>
<evidence type="ECO:0000256" key="10">
    <source>
        <dbReference type="PROSITE-ProRule" id="PRU00781"/>
    </source>
</evidence>
<evidence type="ECO:0000256" key="4">
    <source>
        <dbReference type="ARBA" id="ARBA00022741"/>
    </source>
</evidence>
<evidence type="ECO:0000256" key="3">
    <source>
        <dbReference type="ARBA" id="ARBA00022723"/>
    </source>
</evidence>
<dbReference type="SUPFAM" id="SSF56104">
    <property type="entry name" value="SAICAR synthase-like"/>
    <property type="match status" value="1"/>
</dbReference>
<dbReference type="GO" id="GO:0005524">
    <property type="term" value="F:ATP binding"/>
    <property type="evidence" value="ECO:0007669"/>
    <property type="project" value="UniProtKB-UniRule"/>
</dbReference>
<dbReference type="InterPro" id="IPR027409">
    <property type="entry name" value="GroEL-like_apical_dom_sf"/>
</dbReference>
<dbReference type="Proteomes" id="UP000481153">
    <property type="component" value="Unassembled WGS sequence"/>
</dbReference>
<dbReference type="InterPro" id="IPR002498">
    <property type="entry name" value="PInositol-4-P-4/5-kinase_core"/>
</dbReference>
<dbReference type="EMBL" id="VJMJ01000140">
    <property type="protein sequence ID" value="KAF0731794.1"/>
    <property type="molecule type" value="Genomic_DNA"/>
</dbReference>
<keyword evidence="3" id="KW-0479">Metal-binding</keyword>
<feature type="region of interest" description="Disordered" evidence="11">
    <location>
        <begin position="1"/>
        <end position="71"/>
    </location>
</feature>
<dbReference type="PROSITE" id="PS51455">
    <property type="entry name" value="PIPK"/>
    <property type="match status" value="1"/>
</dbReference>
<dbReference type="Pfam" id="PF01363">
    <property type="entry name" value="FYVE"/>
    <property type="match status" value="1"/>
</dbReference>
<dbReference type="Gene3D" id="3.30.800.10">
    <property type="entry name" value="Phosphatidylinositol Phosphate Kinase II Beta"/>
    <property type="match status" value="1"/>
</dbReference>
<dbReference type="PANTHER" id="PTHR45748">
    <property type="entry name" value="1-PHOSPHATIDYLINOSITOL 3-PHOSPHATE 5-KINASE-RELATED"/>
    <property type="match status" value="1"/>
</dbReference>
<evidence type="ECO:0000256" key="7">
    <source>
        <dbReference type="ARBA" id="ARBA00022833"/>
    </source>
</evidence>
<keyword evidence="7" id="KW-0862">Zinc</keyword>
<evidence type="ECO:0000313" key="14">
    <source>
        <dbReference type="EMBL" id="KAF0731794.1"/>
    </source>
</evidence>
<dbReference type="Pfam" id="PF01504">
    <property type="entry name" value="PIP5K"/>
    <property type="match status" value="2"/>
</dbReference>
<dbReference type="GO" id="GO:0008270">
    <property type="term" value="F:zinc ion binding"/>
    <property type="evidence" value="ECO:0007669"/>
    <property type="project" value="UniProtKB-KW"/>
</dbReference>
<keyword evidence="8 10" id="KW-0067">ATP-binding</keyword>
<keyword evidence="2 10" id="KW-0808">Transferase</keyword>
<accession>A0A6G0WWD8</accession>
<feature type="domain" description="FYVE-type" evidence="12">
    <location>
        <begin position="123"/>
        <end position="183"/>
    </location>
</feature>
<feature type="compositionally biased region" description="Basic and acidic residues" evidence="11">
    <location>
        <begin position="107"/>
        <end position="117"/>
    </location>
</feature>
<feature type="region of interest" description="Disordered" evidence="11">
    <location>
        <begin position="1050"/>
        <end position="1095"/>
    </location>
</feature>
<feature type="compositionally biased region" description="Low complexity" evidence="11">
    <location>
        <begin position="1050"/>
        <end position="1061"/>
    </location>
</feature>
<feature type="domain" description="PIPK" evidence="13">
    <location>
        <begin position="1140"/>
        <end position="1467"/>
    </location>
</feature>
<keyword evidence="5 9" id="KW-0863">Zinc-finger</keyword>
<keyword evidence="6 10" id="KW-0418">Kinase</keyword>
<keyword evidence="15" id="KW-1185">Reference proteome</keyword>
<sequence>MKSNGDKSTAPKVTVELPTIRHPPRSPTGTAAEETTTRQQPPPTSPPIQNPLFAKQVTNGGDSAKRLTSFPSPGMVSGVNIDELMVNRAAPKSSPASLGNKPLMPPKDPKSKVEPSHQHWMPDKAFKMCHDCGAPFNIFKRRHHCRSCGNVFCHSCSPYAIDGISNGHRTHLRICKGCHKAMSGSSDGISTTEIAIDFPPALMSPIVSQTVFDYGNVACLDKDLDPLEGVSSTSLDIETPPNSRSLYEHLFRRPSLELTDALRAIEKATEEAHEKSSTLPSIEEGPTAELCSPARRSEEFVPDFDRLSLDTATPLTLLEEHQMAAKKFMRTVIKSELKEIDDLSEADRGKLGIEIEHILEESTSLLLKTTYIRSADGNFNHQDLLHIKTIAEVKEPGEAVSYTGQVILGVVCRKNVSHKKASKELENPRLLLLGGSIEYGRTNDKLSVLEEILAQEQTYVQNQVKKILDLKPTVVFVEQSVSRMAQELLQNQNIVLVLKVKEATMRRLERHTRARIVKSIDTMSFVDTNVIGTCCTSFRVEPMRVVDPDKEGGKRESFLFVDGCDPSAGCTLLLRGPSKDVLRRLKAVVAKLAPMSYDLMLKAQAMSDMSYQVVPASDNWSIQVIKYILKHRDEPHKPKYAQCSRPQPYKLAYYSKDDKALGSYLQKDGIDSSTKCQVPHCKVPLIEHLEAYSFLEGTVLISTEHLPEATRSEIERSQEADRPEGGQGSDSADDDDEPLIFFWRYCRECSKMVAPPKVLPASTLKLSFGRFLETIFIVKGPKAEVPQDDNVAVADTSEEVPGDAKSADNNVQPTDKQVPPASNDETPAPVENQKTANVATSGHAACESVWSPYCAHDGQTQHLLYFKCGKHAIRVEYVEQQPWFIQHDNCLHFDRQWYLSCQRQQAAEMKIAMAEHFATLNDKLKTFTHSREVLCLELLTKAARKLYMAELELLETEGEIENEGLQTVADVNTVRRAFYHSCCEWAALLDKIARQEQPIASSPPAEPEITTEVVEGIRTLVANTPQRVVSVVSDIDPDFVKIDESSLATTLESELEASSSTVKDMNESMAPSTAPPPPPLSGPPPSGPTLSGPPSSGPVAWLGNILMGEKKNESILDRYRDVPERFSSGFPDLPPGVQDRVVFVFEHLRFSFFTYALNSLDYAREKTALLGKLEDDAEKLLKSAVDTTLKLKFAVSESESFSCQIHYAVQFETLRSLFYGDEVDFIKSLASSLQWSAKGGKSGASFFRTQDERFVIKYISQIELQSFLASAVSYFDYISKVHFDGAESVLSKLVGVFTVMTSRWTEHIVVMENAFSKAHVTSVFDLKGSTRNRYVVAKDDVLLDGNFLEKNLGLPCPLHCMSYAKLVAAIKNDVKFLSDNNIMDYSLVIGYAPEVAVDDTGGNDNEMLTTNRVLMVGIIDYLRHFDFLKRIESVVKSGAMIAGQAAPTVVQPKQYGKRFVDAIEQQYFMPLPSFTEEFVKPE</sequence>
<feature type="region of interest" description="Disordered" evidence="11">
    <location>
        <begin position="269"/>
        <end position="293"/>
    </location>
</feature>
<feature type="region of interest" description="Disordered" evidence="11">
    <location>
        <begin position="706"/>
        <end position="735"/>
    </location>
</feature>
<dbReference type="InterPro" id="IPR011011">
    <property type="entry name" value="Znf_FYVE_PHD"/>
</dbReference>
<dbReference type="Gene3D" id="3.30.40.10">
    <property type="entry name" value="Zinc/RING finger domain, C3HC4 (zinc finger)"/>
    <property type="match status" value="1"/>
</dbReference>
<proteinExistence type="predicted"/>